<feature type="transmembrane region" description="Helical" evidence="6">
    <location>
        <begin position="874"/>
        <end position="894"/>
    </location>
</feature>
<name>A0ABP7ZH28_9MICO</name>
<organism evidence="8 9">
    <name type="scientific">Gryllotalpicola daejeonensis</name>
    <dbReference type="NCBI Taxonomy" id="993087"/>
    <lineage>
        <taxon>Bacteria</taxon>
        <taxon>Bacillati</taxon>
        <taxon>Actinomycetota</taxon>
        <taxon>Actinomycetes</taxon>
        <taxon>Micrococcales</taxon>
        <taxon>Microbacteriaceae</taxon>
        <taxon>Gryllotalpicola</taxon>
    </lineage>
</organism>
<protein>
    <recommendedName>
        <fullName evidence="7">ABC3 transporter permease C-terminal domain-containing protein</fullName>
    </recommendedName>
</protein>
<dbReference type="Proteomes" id="UP001415169">
    <property type="component" value="Unassembled WGS sequence"/>
</dbReference>
<evidence type="ECO:0000256" key="5">
    <source>
        <dbReference type="ARBA" id="ARBA00023136"/>
    </source>
</evidence>
<feature type="transmembrane region" description="Helical" evidence="6">
    <location>
        <begin position="252"/>
        <end position="272"/>
    </location>
</feature>
<feature type="transmembrane region" description="Helical" evidence="6">
    <location>
        <begin position="212"/>
        <end position="240"/>
    </location>
</feature>
<dbReference type="Pfam" id="PF02687">
    <property type="entry name" value="FtsX"/>
    <property type="match status" value="1"/>
</dbReference>
<feature type="domain" description="ABC3 transporter permease C-terminal" evidence="7">
    <location>
        <begin position="781"/>
        <end position="898"/>
    </location>
</feature>
<comment type="subcellular location">
    <subcellularLocation>
        <location evidence="1">Cell membrane</location>
        <topology evidence="1">Multi-pass membrane protein</topology>
    </subcellularLocation>
</comment>
<reference evidence="8" key="2">
    <citation type="submission" date="2023-12" db="EMBL/GenBank/DDBJ databases">
        <authorList>
            <person name="Sun Q."/>
            <person name="Inoue M."/>
        </authorList>
    </citation>
    <scope>NUCLEOTIDE SEQUENCE</scope>
    <source>
        <strain evidence="8">JCM 17590</strain>
    </source>
</reference>
<evidence type="ECO:0000256" key="4">
    <source>
        <dbReference type="ARBA" id="ARBA00022989"/>
    </source>
</evidence>
<gene>
    <name evidence="8" type="ORF">GCM10022286_09000</name>
</gene>
<reference evidence="8" key="1">
    <citation type="journal article" date="2014" name="Int. J. Syst. Evol. Microbiol.">
        <title>Complete genome of a new Firmicutes species belonging to the dominant human colonic microbiota ('Ruminococcus bicirculans') reveals two chromosomes and a selective capacity to utilize plant glucans.</title>
        <authorList>
            <consortium name="NISC Comparative Sequencing Program"/>
            <person name="Wegmann U."/>
            <person name="Louis P."/>
            <person name="Goesmann A."/>
            <person name="Henrissat B."/>
            <person name="Duncan S.H."/>
            <person name="Flint H.J."/>
        </authorList>
    </citation>
    <scope>NUCLEOTIDE SEQUENCE</scope>
    <source>
        <strain evidence="8">JCM 17590</strain>
    </source>
</reference>
<feature type="transmembrane region" description="Helical" evidence="6">
    <location>
        <begin position="334"/>
        <end position="356"/>
    </location>
</feature>
<keyword evidence="3 6" id="KW-0812">Transmembrane</keyword>
<evidence type="ECO:0000256" key="2">
    <source>
        <dbReference type="ARBA" id="ARBA00022475"/>
    </source>
</evidence>
<dbReference type="EMBL" id="BAABBV010000001">
    <property type="protein sequence ID" value="GAA4157401.1"/>
    <property type="molecule type" value="Genomic_DNA"/>
</dbReference>
<dbReference type="InterPro" id="IPR003838">
    <property type="entry name" value="ABC3_permease_C"/>
</dbReference>
<sequence>MIAARRVREHSALFAALLCVCALLAGLGVGLVGHLDSAALDGVRAGIAQLSGTQAELRFDAPKSDDTAAQLRRANAIIARELRRGGAPVPVTVTHRDADDGDDIIWTVRADASRITPADLPVLARAGSAIHTAMLDDGTVGAQGVEKSGSLDSQARALAARVAPLASIQPVPLLLVTVIGLVTLAELARLLDGVRLRETALLRSRGASAVRVARTTALEALIVAGVGALLGAGIATGVLLALGEHPLDWSPLIAIVLAVVVAATVLVAGVAFNSARLAFRRDTVDDSGRARRLAAPGLLVLLVAAAALSLWRYLQFGSPLSPTSTGAAVDPIAVLAPALCLAALAVLCLAVFAPIARLVERLAARGEGAKLSLVAGQLARRPRMTASPIVLIALAGGGLVVAAAYTPTWQLAAGRTAALHAGADLVVTGAGPGDAAAIAKLPGVRAAAPTVTFSWQTDDGADVNLSALGASGLGHAISPADGAVDPAALARAVSGRLLGASIAAGATALDVTATSSGPMPTLAAYLVDADGIATRVPLAATTGTAPGHLHADLPTGAARRLVALDIDVPQQQPVTGAFDPQNPNTWVFTPEAVSFQVTAVTASGGDGDAQPVDLGAAWKPAGGESPGDPTPNGTLGFTGTASPGGYRLRYVPAGSQAVQVALSQPFAATTHARRGSELTLDLSGSVGGSLTTTVAQLAPALPGSSGANAVVADLAAVQTQRITSGGDPLPVDRVWVRSTSPRASAAAIEQALPGARVTGPAIAAGSGVLAAVPVALWLGMAGGVVLALIALAAVAGELLRLRADEVGVLRALGYAPRTLARLRQWELVAVCVGAAVGAALSGVIVSALTVPGLARIAIDAPFDALPQPLRLDPIGLGVAVLALAVAVWAIVAVYGAQVAQQARTAVPREGAR</sequence>
<evidence type="ECO:0000313" key="8">
    <source>
        <dbReference type="EMBL" id="GAA4157401.1"/>
    </source>
</evidence>
<evidence type="ECO:0000313" key="9">
    <source>
        <dbReference type="Proteomes" id="UP001415169"/>
    </source>
</evidence>
<feature type="transmembrane region" description="Helical" evidence="6">
    <location>
        <begin position="386"/>
        <end position="405"/>
    </location>
</feature>
<accession>A0ABP7ZH28</accession>
<dbReference type="RefSeq" id="WP_344790550.1">
    <property type="nucleotide sequence ID" value="NZ_BAABBV010000001.1"/>
</dbReference>
<feature type="transmembrane region" description="Helical" evidence="6">
    <location>
        <begin position="293"/>
        <end position="314"/>
    </location>
</feature>
<feature type="transmembrane region" description="Helical" evidence="6">
    <location>
        <begin position="774"/>
        <end position="795"/>
    </location>
</feature>
<proteinExistence type="predicted"/>
<feature type="transmembrane region" description="Helical" evidence="6">
    <location>
        <begin position="171"/>
        <end position="191"/>
    </location>
</feature>
<keyword evidence="9" id="KW-1185">Reference proteome</keyword>
<evidence type="ECO:0000256" key="3">
    <source>
        <dbReference type="ARBA" id="ARBA00022692"/>
    </source>
</evidence>
<keyword evidence="2" id="KW-1003">Cell membrane</keyword>
<evidence type="ECO:0000259" key="7">
    <source>
        <dbReference type="Pfam" id="PF02687"/>
    </source>
</evidence>
<evidence type="ECO:0000256" key="6">
    <source>
        <dbReference type="SAM" id="Phobius"/>
    </source>
</evidence>
<keyword evidence="4 6" id="KW-1133">Transmembrane helix</keyword>
<comment type="caution">
    <text evidence="8">The sequence shown here is derived from an EMBL/GenBank/DDBJ whole genome shotgun (WGS) entry which is preliminary data.</text>
</comment>
<evidence type="ECO:0000256" key="1">
    <source>
        <dbReference type="ARBA" id="ARBA00004651"/>
    </source>
</evidence>
<keyword evidence="5 6" id="KW-0472">Membrane</keyword>
<feature type="transmembrane region" description="Helical" evidence="6">
    <location>
        <begin position="827"/>
        <end position="854"/>
    </location>
</feature>